<dbReference type="Gene3D" id="3.30.470.20">
    <property type="entry name" value="ATP-grasp fold, B domain"/>
    <property type="match status" value="1"/>
</dbReference>
<name>A0ABU5ZK64_9BACL</name>
<accession>A0ABU5ZK64</accession>
<dbReference type="Pfam" id="PF14398">
    <property type="entry name" value="ATPgrasp_YheCD"/>
    <property type="match status" value="2"/>
</dbReference>
<comment type="caution">
    <text evidence="1">The sequence shown here is derived from an EMBL/GenBank/DDBJ whole genome shotgun (WGS) entry which is preliminary data.</text>
</comment>
<dbReference type="EMBL" id="JAYJLD010000024">
    <property type="protein sequence ID" value="MEB3102904.1"/>
    <property type="molecule type" value="Genomic_DNA"/>
</dbReference>
<dbReference type="InterPro" id="IPR026838">
    <property type="entry name" value="YheC/D"/>
</dbReference>
<reference evidence="1" key="1">
    <citation type="submission" date="2023-12" db="EMBL/GenBank/DDBJ databases">
        <title>Fervidustalea candida gen. nov., sp. nov., a novel member of the family Paenibacillaceae isolated from a geothermal area.</title>
        <authorList>
            <person name="Li W.-J."/>
            <person name="Jiao J.-Y."/>
            <person name="Chen Y."/>
        </authorList>
    </citation>
    <scope>NUCLEOTIDE SEQUENCE</scope>
    <source>
        <strain evidence="1">SYSU GA230002</strain>
    </source>
</reference>
<dbReference type="Proteomes" id="UP001310386">
    <property type="component" value="Unassembled WGS sequence"/>
</dbReference>
<protein>
    <submittedName>
        <fullName evidence="1">YheC/YheD family protein</fullName>
    </submittedName>
</protein>
<proteinExistence type="predicted"/>
<sequence>MQVASKGNGKYEVHAGTLKSTIDGRNEAYSYVHSKTRGRAYIVQQKIHLAKVGGRPFDVRVMVQRKRNSSVWVVTGKLAKIAGPGYIITNTARSKGRVEQLATAIRKYYGYLNTVGLDMGVDVNGRVWIIETNFAPMISLFYRLRDKTMYRRIQSYSRG</sequence>
<dbReference type="RefSeq" id="WP_371755056.1">
    <property type="nucleotide sequence ID" value="NZ_JAYJLD010000024.1"/>
</dbReference>
<organism evidence="1 2">
    <name type="scientific">Ferviditalea candida</name>
    <dbReference type="NCBI Taxonomy" id="3108399"/>
    <lineage>
        <taxon>Bacteria</taxon>
        <taxon>Bacillati</taxon>
        <taxon>Bacillota</taxon>
        <taxon>Bacilli</taxon>
        <taxon>Bacillales</taxon>
        <taxon>Paenibacillaceae</taxon>
        <taxon>Ferviditalea</taxon>
    </lineage>
</organism>
<gene>
    <name evidence="1" type="ORF">VF724_14685</name>
</gene>
<evidence type="ECO:0000313" key="2">
    <source>
        <dbReference type="Proteomes" id="UP001310386"/>
    </source>
</evidence>
<evidence type="ECO:0000313" key="1">
    <source>
        <dbReference type="EMBL" id="MEB3102904.1"/>
    </source>
</evidence>
<dbReference type="SUPFAM" id="SSF56059">
    <property type="entry name" value="Glutathione synthetase ATP-binding domain-like"/>
    <property type="match status" value="1"/>
</dbReference>
<keyword evidence="2" id="KW-1185">Reference proteome</keyword>